<comment type="caution">
    <text evidence="3">The sequence shown here is derived from an EMBL/GenBank/DDBJ whole genome shotgun (WGS) entry which is preliminary data.</text>
</comment>
<keyword evidence="2" id="KW-1133">Transmembrane helix</keyword>
<dbReference type="Proteomes" id="UP001604277">
    <property type="component" value="Unassembled WGS sequence"/>
</dbReference>
<feature type="region of interest" description="Disordered" evidence="1">
    <location>
        <begin position="1"/>
        <end position="59"/>
    </location>
</feature>
<evidence type="ECO:0000256" key="1">
    <source>
        <dbReference type="SAM" id="MobiDB-lite"/>
    </source>
</evidence>
<feature type="transmembrane region" description="Helical" evidence="2">
    <location>
        <begin position="175"/>
        <end position="198"/>
    </location>
</feature>
<protein>
    <submittedName>
        <fullName evidence="3">Uncharacterized protein</fullName>
    </submittedName>
</protein>
<dbReference type="AlphaFoldDB" id="A0ABD1QRJ3"/>
<feature type="compositionally biased region" description="Gly residues" evidence="1">
    <location>
        <begin position="12"/>
        <end position="22"/>
    </location>
</feature>
<reference evidence="4" key="1">
    <citation type="submission" date="2024-07" db="EMBL/GenBank/DDBJ databases">
        <title>Two chromosome-level genome assemblies of Korean endemic species Abeliophyllum distichum and Forsythia ovata (Oleaceae).</title>
        <authorList>
            <person name="Jang H."/>
        </authorList>
    </citation>
    <scope>NUCLEOTIDE SEQUENCE [LARGE SCALE GENOMIC DNA]</scope>
</reference>
<feature type="transmembrane region" description="Helical" evidence="2">
    <location>
        <begin position="149"/>
        <end position="169"/>
    </location>
</feature>
<keyword evidence="2" id="KW-0472">Membrane</keyword>
<keyword evidence="2" id="KW-0812">Transmembrane</keyword>
<dbReference type="EMBL" id="JBFOLJ010000014">
    <property type="protein sequence ID" value="KAL2478783.1"/>
    <property type="molecule type" value="Genomic_DNA"/>
</dbReference>
<feature type="compositionally biased region" description="Low complexity" evidence="1">
    <location>
        <begin position="46"/>
        <end position="59"/>
    </location>
</feature>
<sequence length="226" mass="24513">MSSRARYPPPGMGGGRGGGGGMNMNTGPNHGFQPRNPTQQYVQRSPAPNNQAFQNPQPQQLLRRTQLPSPAHTVVNEVERAVHSEAIDSSSQDWKAQLKLPPSDTRYRTEGDFQSSVAAAAGPCTKFCHMACLATIEANAGSHETCSSMALLTVATNWMLLIIVCPLALLQKVLLLFSFVVFPLVLLGWSNSVVGAFFEIGYLGLSQHFMIGVQFKGYHSLPEIIS</sequence>
<name>A0ABD1QRJ3_9LAMI</name>
<evidence type="ECO:0000256" key="2">
    <source>
        <dbReference type="SAM" id="Phobius"/>
    </source>
</evidence>
<gene>
    <name evidence="3" type="ORF">Fot_47797</name>
</gene>
<proteinExistence type="predicted"/>
<evidence type="ECO:0000313" key="4">
    <source>
        <dbReference type="Proteomes" id="UP001604277"/>
    </source>
</evidence>
<evidence type="ECO:0000313" key="3">
    <source>
        <dbReference type="EMBL" id="KAL2478783.1"/>
    </source>
</evidence>
<accession>A0ABD1QRJ3</accession>
<keyword evidence="4" id="KW-1185">Reference proteome</keyword>
<organism evidence="3 4">
    <name type="scientific">Forsythia ovata</name>
    <dbReference type="NCBI Taxonomy" id="205694"/>
    <lineage>
        <taxon>Eukaryota</taxon>
        <taxon>Viridiplantae</taxon>
        <taxon>Streptophyta</taxon>
        <taxon>Embryophyta</taxon>
        <taxon>Tracheophyta</taxon>
        <taxon>Spermatophyta</taxon>
        <taxon>Magnoliopsida</taxon>
        <taxon>eudicotyledons</taxon>
        <taxon>Gunneridae</taxon>
        <taxon>Pentapetalae</taxon>
        <taxon>asterids</taxon>
        <taxon>lamiids</taxon>
        <taxon>Lamiales</taxon>
        <taxon>Oleaceae</taxon>
        <taxon>Forsythieae</taxon>
        <taxon>Forsythia</taxon>
    </lineage>
</organism>